<evidence type="ECO:0000313" key="2">
    <source>
        <dbReference type="Proteomes" id="UP000608850"/>
    </source>
</evidence>
<protein>
    <submittedName>
        <fullName evidence="1">Uncharacterized protein</fullName>
    </submittedName>
</protein>
<gene>
    <name evidence="1" type="ORF">GCM10009021_30740</name>
</gene>
<dbReference type="AlphaFoldDB" id="A0A830GGN4"/>
<dbReference type="Proteomes" id="UP000608850">
    <property type="component" value="Unassembled WGS sequence"/>
</dbReference>
<proteinExistence type="predicted"/>
<reference evidence="1 2" key="1">
    <citation type="journal article" date="2019" name="Int. J. Syst. Evol. Microbiol.">
        <title>The Global Catalogue of Microorganisms (GCM) 10K type strain sequencing project: providing services to taxonomists for standard genome sequencing and annotation.</title>
        <authorList>
            <consortium name="The Broad Institute Genomics Platform"/>
            <consortium name="The Broad Institute Genome Sequencing Center for Infectious Disease"/>
            <person name="Wu L."/>
            <person name="Ma J."/>
        </authorList>
    </citation>
    <scope>NUCLEOTIDE SEQUENCE [LARGE SCALE GENOMIC DNA]</scope>
    <source>
        <strain evidence="1 2">JCM 16331</strain>
    </source>
</reference>
<accession>A0A830GGN4</accession>
<organism evidence="1 2">
    <name type="scientific">Halarchaeum nitratireducens</name>
    <dbReference type="NCBI Taxonomy" id="489913"/>
    <lineage>
        <taxon>Archaea</taxon>
        <taxon>Methanobacteriati</taxon>
        <taxon>Methanobacteriota</taxon>
        <taxon>Stenosarchaea group</taxon>
        <taxon>Halobacteria</taxon>
        <taxon>Halobacteriales</taxon>
        <taxon>Halobacteriaceae</taxon>
    </lineage>
</organism>
<comment type="caution">
    <text evidence="1">The sequence shown here is derived from an EMBL/GenBank/DDBJ whole genome shotgun (WGS) entry which is preliminary data.</text>
</comment>
<name>A0A830GGN4_9EURY</name>
<dbReference type="OrthoDB" id="317275at2157"/>
<dbReference type="RefSeq" id="WP_188880093.1">
    <property type="nucleotide sequence ID" value="NZ_BMOQ01000012.1"/>
</dbReference>
<evidence type="ECO:0000313" key="1">
    <source>
        <dbReference type="EMBL" id="GGN26321.1"/>
    </source>
</evidence>
<dbReference type="EMBL" id="BMOQ01000012">
    <property type="protein sequence ID" value="GGN26321.1"/>
    <property type="molecule type" value="Genomic_DNA"/>
</dbReference>
<keyword evidence="2" id="KW-1185">Reference proteome</keyword>
<sequence length="134" mass="15167">MTEKTSIEVTRQTWQDLSGQKYPGDSFNDVINRLLANEHREYVAKDDQTACNYGPSSKLEDGWVLDVTTDGGDHVGIHFPEAAMYGLWTEVQGRPWPDRLDEQEEEAQLRRELVDRANGADAETLQDALDAMEP</sequence>